<dbReference type="EMBL" id="AANZ01000014">
    <property type="protein sequence ID" value="EAQ79427.1"/>
    <property type="molecule type" value="Genomic_DNA"/>
</dbReference>
<sequence length="70" mass="8134">MRKRIEGGTFRENRRKANDSPLVRVRSPQKPLYKNFVANFAFAQPNHVSFVEYDQANIRNGIRVLANCKV</sequence>
<accession>A3ZVT1</accession>
<reference evidence="2 3" key="1">
    <citation type="submission" date="2006-02" db="EMBL/GenBank/DDBJ databases">
        <authorList>
            <person name="Amann R."/>
            <person name="Ferriera S."/>
            <person name="Johnson J."/>
            <person name="Kravitz S."/>
            <person name="Halpern A."/>
            <person name="Remington K."/>
            <person name="Beeson K."/>
            <person name="Tran B."/>
            <person name="Rogers Y.-H."/>
            <person name="Friedman R."/>
            <person name="Venter J.C."/>
        </authorList>
    </citation>
    <scope>NUCLEOTIDE SEQUENCE [LARGE SCALE GENOMIC DNA]</scope>
    <source>
        <strain evidence="2 3">DSM 3645</strain>
    </source>
</reference>
<feature type="region of interest" description="Disordered" evidence="1">
    <location>
        <begin position="1"/>
        <end position="23"/>
    </location>
</feature>
<name>A3ZVT1_9BACT</name>
<evidence type="ECO:0000313" key="2">
    <source>
        <dbReference type="EMBL" id="EAQ79427.1"/>
    </source>
</evidence>
<comment type="caution">
    <text evidence="2">The sequence shown here is derived from an EMBL/GenBank/DDBJ whole genome shotgun (WGS) entry which is preliminary data.</text>
</comment>
<evidence type="ECO:0000256" key="1">
    <source>
        <dbReference type="SAM" id="MobiDB-lite"/>
    </source>
</evidence>
<dbReference type="HOGENOM" id="CLU_2749718_0_0_0"/>
<feature type="compositionally biased region" description="Basic and acidic residues" evidence="1">
    <location>
        <begin position="1"/>
        <end position="18"/>
    </location>
</feature>
<evidence type="ECO:0000313" key="3">
    <source>
        <dbReference type="Proteomes" id="UP000004358"/>
    </source>
</evidence>
<dbReference type="AlphaFoldDB" id="A3ZVT1"/>
<protein>
    <submittedName>
        <fullName evidence="2">Uncharacterized protein</fullName>
    </submittedName>
</protein>
<dbReference type="Proteomes" id="UP000004358">
    <property type="component" value="Unassembled WGS sequence"/>
</dbReference>
<gene>
    <name evidence="2" type="ORF">DSM3645_03088</name>
</gene>
<proteinExistence type="predicted"/>
<organism evidence="2 3">
    <name type="scientific">Blastopirellula marina DSM 3645</name>
    <dbReference type="NCBI Taxonomy" id="314230"/>
    <lineage>
        <taxon>Bacteria</taxon>
        <taxon>Pseudomonadati</taxon>
        <taxon>Planctomycetota</taxon>
        <taxon>Planctomycetia</taxon>
        <taxon>Pirellulales</taxon>
        <taxon>Pirellulaceae</taxon>
        <taxon>Blastopirellula</taxon>
    </lineage>
</organism>